<organism evidence="1 2">
    <name type="scientific">Mesorhizobium hawassense</name>
    <dbReference type="NCBI Taxonomy" id="1209954"/>
    <lineage>
        <taxon>Bacteria</taxon>
        <taxon>Pseudomonadati</taxon>
        <taxon>Pseudomonadota</taxon>
        <taxon>Alphaproteobacteria</taxon>
        <taxon>Hyphomicrobiales</taxon>
        <taxon>Phyllobacteriaceae</taxon>
        <taxon>Mesorhizobium</taxon>
    </lineage>
</organism>
<proteinExistence type="predicted"/>
<evidence type="ECO:0000313" key="2">
    <source>
        <dbReference type="Proteomes" id="UP000251558"/>
    </source>
</evidence>
<reference evidence="2" key="1">
    <citation type="submission" date="2018-06" db="EMBL/GenBank/DDBJ databases">
        <authorList>
            <person name="Helene L.C."/>
            <person name="Dall'Agnol R."/>
            <person name="Delamuta J.R."/>
            <person name="Hungria M."/>
        </authorList>
    </citation>
    <scope>NUCLEOTIDE SEQUENCE [LARGE SCALE GENOMIC DNA]</scope>
    <source>
        <strain evidence="2">AC99b</strain>
    </source>
</reference>
<dbReference type="Proteomes" id="UP000251558">
    <property type="component" value="Unassembled WGS sequence"/>
</dbReference>
<name>A0A330HNJ6_9HYPH</name>
<dbReference type="AlphaFoldDB" id="A0A330HNJ6"/>
<evidence type="ECO:0008006" key="3">
    <source>
        <dbReference type="Google" id="ProtNLM"/>
    </source>
</evidence>
<dbReference type="EMBL" id="QMBP01000013">
    <property type="protein sequence ID" value="RAZ88259.1"/>
    <property type="molecule type" value="Genomic_DNA"/>
</dbReference>
<accession>A0A330HNJ6</accession>
<gene>
    <name evidence="1" type="ORF">DPM33_24530</name>
</gene>
<keyword evidence="2" id="KW-1185">Reference proteome</keyword>
<reference evidence="1 2" key="2">
    <citation type="submission" date="2018-07" db="EMBL/GenBank/DDBJ databases">
        <title>Diversity of Mesorhizobium strains in Brazil.</title>
        <authorList>
            <person name="Helene L.C.F."/>
            <person name="Dall'Agnol R."/>
            <person name="Delamuta J.R.M."/>
            <person name="Hungria M."/>
        </authorList>
    </citation>
    <scope>NUCLEOTIDE SEQUENCE [LARGE SCALE GENOMIC DNA]</scope>
    <source>
        <strain evidence="1 2">AC99b</strain>
    </source>
</reference>
<dbReference type="OrthoDB" id="8448202at2"/>
<evidence type="ECO:0000313" key="1">
    <source>
        <dbReference type="EMBL" id="RAZ88259.1"/>
    </source>
</evidence>
<comment type="caution">
    <text evidence="1">The sequence shown here is derived from an EMBL/GenBank/DDBJ whole genome shotgun (WGS) entry which is preliminary data.</text>
</comment>
<protein>
    <recommendedName>
        <fullName evidence="3">Peptidase S24/S26A/S26B/S26C domain-containing protein</fullName>
    </recommendedName>
</protein>
<sequence>MGWATGYIGRLQAGETVQFRPRGNSMTGKVESGQLCTVKPMEDASLLGVGDIVLCRVGGAQYLHLVKAMRNGQFQIGNNRGGINGWISAKAIFGILIEVAD</sequence>